<evidence type="ECO:0008006" key="4">
    <source>
        <dbReference type="Google" id="ProtNLM"/>
    </source>
</evidence>
<organism evidence="2 3">
    <name type="scientific">Roseisolibacter agri</name>
    <dbReference type="NCBI Taxonomy" id="2014610"/>
    <lineage>
        <taxon>Bacteria</taxon>
        <taxon>Pseudomonadati</taxon>
        <taxon>Gemmatimonadota</taxon>
        <taxon>Gemmatimonadia</taxon>
        <taxon>Gemmatimonadales</taxon>
        <taxon>Gemmatimonadaceae</taxon>
        <taxon>Roseisolibacter</taxon>
    </lineage>
</organism>
<feature type="chain" id="PRO_5041325337" description="Outer-membrane lipoprotein LolB" evidence="1">
    <location>
        <begin position="21"/>
        <end position="213"/>
    </location>
</feature>
<accession>A0AA37Q4U8</accession>
<dbReference type="Proteomes" id="UP001161325">
    <property type="component" value="Unassembled WGS sequence"/>
</dbReference>
<dbReference type="EMBL" id="BRXS01000004">
    <property type="protein sequence ID" value="GLC26614.1"/>
    <property type="molecule type" value="Genomic_DNA"/>
</dbReference>
<keyword evidence="1" id="KW-0732">Signal</keyword>
<protein>
    <recommendedName>
        <fullName evidence="4">Outer-membrane lipoprotein LolB</fullName>
    </recommendedName>
</protein>
<reference evidence="2" key="1">
    <citation type="submission" date="2022-08" db="EMBL/GenBank/DDBJ databases">
        <title>Draft genome sequencing of Roseisolibacter agri AW1220.</title>
        <authorList>
            <person name="Tobiishi Y."/>
            <person name="Tonouchi A."/>
        </authorList>
    </citation>
    <scope>NUCLEOTIDE SEQUENCE</scope>
    <source>
        <strain evidence="2">AW1220</strain>
    </source>
</reference>
<dbReference type="AlphaFoldDB" id="A0AA37Q4U8"/>
<name>A0AA37Q4U8_9BACT</name>
<sequence>MTRSRAIALATLALTGAASCAPRARPLAGAVVPRVALPSTTLSTRPQRVVFRWRYDEAEGFSARGEGVARLVSPDSGRLDFFVDGGLGGGYAILIGDRVTAPGGEMVRRLIPPAPLLWAALGRLALPAAPDTTVRASGDTLRADVGRDPTWRATFIGARLARLERIDGGRIQEWMQRDSSVVRYRHEGERRGLSLDVQRTESVDGFPASIWPR</sequence>
<feature type="signal peptide" evidence="1">
    <location>
        <begin position="1"/>
        <end position="20"/>
    </location>
</feature>
<keyword evidence="3" id="KW-1185">Reference proteome</keyword>
<dbReference type="RefSeq" id="WP_284351064.1">
    <property type="nucleotide sequence ID" value="NZ_BRXS01000004.1"/>
</dbReference>
<evidence type="ECO:0000313" key="2">
    <source>
        <dbReference type="EMBL" id="GLC26614.1"/>
    </source>
</evidence>
<gene>
    <name evidence="2" type="ORF">rosag_31270</name>
</gene>
<evidence type="ECO:0000256" key="1">
    <source>
        <dbReference type="SAM" id="SignalP"/>
    </source>
</evidence>
<proteinExistence type="predicted"/>
<comment type="caution">
    <text evidence="2">The sequence shown here is derived from an EMBL/GenBank/DDBJ whole genome shotgun (WGS) entry which is preliminary data.</text>
</comment>
<dbReference type="PROSITE" id="PS51257">
    <property type="entry name" value="PROKAR_LIPOPROTEIN"/>
    <property type="match status" value="1"/>
</dbReference>
<evidence type="ECO:0000313" key="3">
    <source>
        <dbReference type="Proteomes" id="UP001161325"/>
    </source>
</evidence>